<gene>
    <name evidence="2" type="ORF">OHK93_004555</name>
</gene>
<keyword evidence="3" id="KW-1185">Reference proteome</keyword>
<feature type="compositionally biased region" description="Polar residues" evidence="1">
    <location>
        <begin position="7"/>
        <end position="35"/>
    </location>
</feature>
<dbReference type="Proteomes" id="UP001161017">
    <property type="component" value="Unassembled WGS sequence"/>
</dbReference>
<accession>A0AA43QXK2</accession>
<evidence type="ECO:0000313" key="3">
    <source>
        <dbReference type="Proteomes" id="UP001161017"/>
    </source>
</evidence>
<organism evidence="2 3">
    <name type="scientific">Ramalina farinacea</name>
    <dbReference type="NCBI Taxonomy" id="258253"/>
    <lineage>
        <taxon>Eukaryota</taxon>
        <taxon>Fungi</taxon>
        <taxon>Dikarya</taxon>
        <taxon>Ascomycota</taxon>
        <taxon>Pezizomycotina</taxon>
        <taxon>Lecanoromycetes</taxon>
        <taxon>OSLEUM clade</taxon>
        <taxon>Lecanoromycetidae</taxon>
        <taxon>Lecanorales</taxon>
        <taxon>Lecanorineae</taxon>
        <taxon>Ramalinaceae</taxon>
        <taxon>Ramalina</taxon>
    </lineage>
</organism>
<comment type="caution">
    <text evidence="2">The sequence shown here is derived from an EMBL/GenBank/DDBJ whole genome shotgun (WGS) entry which is preliminary data.</text>
</comment>
<sequence>MSAIPESPSQRSSHTTAVAGSQGGAPSQKPQSSPEPYTPPQRYPAIPPTEDPTSQPSASTTPVVATWDGSTAQQPRSEGSPPQQSASTACRADAIGRTPPRQPRAFQVSHTNSHTWLDNRLVERERWKEIERNLIRMRFIDPVKRAIVPQTFHRYMDHRRYRAEGLAKREARRLAQRNPPNVWPLSGLAPVKIGPAFGGKRFDDGRSAVLAQRTIWSQQYVPSEEKPQAPWPTIEEMREEGDERATSEFGRFPGVPRMPGNETVAWRARAQLPQYPMDEVWRSPCKETYEDARRESPPEEMEEMEALLGKELVDALDCKACDDF</sequence>
<reference evidence="2" key="1">
    <citation type="journal article" date="2023" name="Genome Biol. Evol.">
        <title>First Whole Genome Sequence and Flow Cytometry Genome Size Data for the Lichen-Forming Fungus Ramalina farinacea (Ascomycota).</title>
        <authorList>
            <person name="Llewellyn T."/>
            <person name="Mian S."/>
            <person name="Hill R."/>
            <person name="Leitch I.J."/>
            <person name="Gaya E."/>
        </authorList>
    </citation>
    <scope>NUCLEOTIDE SEQUENCE</scope>
    <source>
        <strain evidence="2">LIQ254RAFAR</strain>
    </source>
</reference>
<dbReference type="EMBL" id="JAPUFD010000021">
    <property type="protein sequence ID" value="MDI1492773.1"/>
    <property type="molecule type" value="Genomic_DNA"/>
</dbReference>
<feature type="region of interest" description="Disordered" evidence="1">
    <location>
        <begin position="1"/>
        <end position="110"/>
    </location>
</feature>
<evidence type="ECO:0000256" key="1">
    <source>
        <dbReference type="SAM" id="MobiDB-lite"/>
    </source>
</evidence>
<name>A0AA43QXK2_9LECA</name>
<protein>
    <submittedName>
        <fullName evidence="2">Uncharacterized protein</fullName>
    </submittedName>
</protein>
<dbReference type="AlphaFoldDB" id="A0AA43QXK2"/>
<feature type="compositionally biased region" description="Pro residues" evidence="1">
    <location>
        <begin position="36"/>
        <end position="50"/>
    </location>
</feature>
<feature type="compositionally biased region" description="Polar residues" evidence="1">
    <location>
        <begin position="51"/>
        <end position="88"/>
    </location>
</feature>
<evidence type="ECO:0000313" key="2">
    <source>
        <dbReference type="EMBL" id="MDI1492773.1"/>
    </source>
</evidence>
<proteinExistence type="predicted"/>